<accession>A0A2W5PLF2</accession>
<organism evidence="2 3">
    <name type="scientific">Rhodovulum sulfidophilum</name>
    <name type="common">Rhodobacter sulfidophilus</name>
    <dbReference type="NCBI Taxonomy" id="35806"/>
    <lineage>
        <taxon>Bacteria</taxon>
        <taxon>Pseudomonadati</taxon>
        <taxon>Pseudomonadota</taxon>
        <taxon>Alphaproteobacteria</taxon>
        <taxon>Rhodobacterales</taxon>
        <taxon>Paracoccaceae</taxon>
        <taxon>Rhodovulum</taxon>
    </lineage>
</organism>
<gene>
    <name evidence="2" type="ORF">DI556_22710</name>
</gene>
<evidence type="ECO:0000259" key="1">
    <source>
        <dbReference type="Pfam" id="PF13338"/>
    </source>
</evidence>
<reference evidence="2 3" key="1">
    <citation type="submission" date="2017-08" db="EMBL/GenBank/DDBJ databases">
        <title>Infants hospitalized years apart are colonized by the same room-sourced microbial strains.</title>
        <authorList>
            <person name="Brooks B."/>
            <person name="Olm M.R."/>
            <person name="Firek B.A."/>
            <person name="Baker R."/>
            <person name="Thomas B.C."/>
            <person name="Morowitz M.J."/>
            <person name="Banfield J.F."/>
        </authorList>
    </citation>
    <scope>NUCLEOTIDE SEQUENCE [LARGE SCALE GENOMIC DNA]</scope>
    <source>
        <strain evidence="2">S2_005_002_R2_34</strain>
    </source>
</reference>
<sequence length="223" mass="25251">MIKPLLHISLSEETSPSMPSTSAQRLRALKLLEARGMLRLKEFVAEGIGPETLARLVREEAVIRPARGLYQLPDAHVEAAHTLAEAAVLVPKGVVCLTSALQYHELTLQMPSAVWMAIDRAAWRPKIDYPPIRFVRFTGSALTEGVERHRIENVDVPITDPARTIVDCFRYRTKIGLDVAMEGLREGLRRRRCKPDQIWRYARKARVWSIMRPYVEAMVSDAA</sequence>
<protein>
    <submittedName>
        <fullName evidence="2">Transcriptional regulator</fullName>
    </submittedName>
</protein>
<dbReference type="EMBL" id="QFPW01000057">
    <property type="protein sequence ID" value="PZQ45447.1"/>
    <property type="molecule type" value="Genomic_DNA"/>
</dbReference>
<dbReference type="InterPro" id="IPR025159">
    <property type="entry name" value="AbiEi_N"/>
</dbReference>
<feature type="domain" description="AbiEi antitoxin N-terminal" evidence="1">
    <location>
        <begin position="29"/>
        <end position="73"/>
    </location>
</feature>
<comment type="caution">
    <text evidence="2">The sequence shown here is derived from an EMBL/GenBank/DDBJ whole genome shotgun (WGS) entry which is preliminary data.</text>
</comment>
<evidence type="ECO:0000313" key="3">
    <source>
        <dbReference type="Proteomes" id="UP000249185"/>
    </source>
</evidence>
<name>A0A2W5PLF2_RHOSU</name>
<dbReference type="Proteomes" id="UP000249185">
    <property type="component" value="Unassembled WGS sequence"/>
</dbReference>
<evidence type="ECO:0000313" key="2">
    <source>
        <dbReference type="EMBL" id="PZQ45447.1"/>
    </source>
</evidence>
<dbReference type="AlphaFoldDB" id="A0A2W5PLF2"/>
<dbReference type="Pfam" id="PF13338">
    <property type="entry name" value="AbiEi_4"/>
    <property type="match status" value="1"/>
</dbReference>
<proteinExistence type="predicted"/>